<evidence type="ECO:0000313" key="1">
    <source>
        <dbReference type="EMBL" id="KAL0957319.1"/>
    </source>
</evidence>
<comment type="caution">
    <text evidence="1">The sequence shown here is derived from an EMBL/GenBank/DDBJ whole genome shotgun (WGS) entry which is preliminary data.</text>
</comment>
<sequence>MNVMHSPTVSPPMNIVHDPLYAPGVTVSETNDHQRVEDGFWDYLLSSQAATCPNGAEIGGIYPIDRPNGPEIGGIYPIDPLFVTSPLQVCDYGLQILCWVETMIQQAKRSIEEQRAMLTPFPEGKSFEAFHDSSRVYPRLSVPGIGNPLDPIVGLDTHRSHQASEQSWYPSQPLAALI</sequence>
<gene>
    <name evidence="1" type="ORF">HGRIS_001127</name>
</gene>
<accession>A0ABR3JND0</accession>
<organism evidence="1 2">
    <name type="scientific">Hohenbuehelia grisea</name>
    <dbReference type="NCBI Taxonomy" id="104357"/>
    <lineage>
        <taxon>Eukaryota</taxon>
        <taxon>Fungi</taxon>
        <taxon>Dikarya</taxon>
        <taxon>Basidiomycota</taxon>
        <taxon>Agaricomycotina</taxon>
        <taxon>Agaricomycetes</taxon>
        <taxon>Agaricomycetidae</taxon>
        <taxon>Agaricales</taxon>
        <taxon>Pleurotineae</taxon>
        <taxon>Pleurotaceae</taxon>
        <taxon>Hohenbuehelia</taxon>
    </lineage>
</organism>
<proteinExistence type="predicted"/>
<name>A0ABR3JND0_9AGAR</name>
<evidence type="ECO:0000313" key="2">
    <source>
        <dbReference type="Proteomes" id="UP001556367"/>
    </source>
</evidence>
<reference evidence="2" key="1">
    <citation type="submission" date="2024-06" db="EMBL/GenBank/DDBJ databases">
        <title>Multi-omics analyses provide insights into the biosynthesis of the anticancer antibiotic pleurotin in Hohenbuehelia grisea.</title>
        <authorList>
            <person name="Weaver J.A."/>
            <person name="Alberti F."/>
        </authorList>
    </citation>
    <scope>NUCLEOTIDE SEQUENCE [LARGE SCALE GENOMIC DNA]</scope>
    <source>
        <strain evidence="2">T-177</strain>
    </source>
</reference>
<dbReference type="Proteomes" id="UP001556367">
    <property type="component" value="Unassembled WGS sequence"/>
</dbReference>
<dbReference type="EMBL" id="JASNQZ010000005">
    <property type="protein sequence ID" value="KAL0957319.1"/>
    <property type="molecule type" value="Genomic_DNA"/>
</dbReference>
<keyword evidence="2" id="KW-1185">Reference proteome</keyword>
<protein>
    <submittedName>
        <fullName evidence="1">Uncharacterized protein</fullName>
    </submittedName>
</protein>